<evidence type="ECO:0000313" key="2">
    <source>
        <dbReference type="Proteomes" id="UP000015241"/>
    </source>
</evidence>
<evidence type="ECO:0000313" key="1">
    <source>
        <dbReference type="EMBL" id="EPS93177.1"/>
    </source>
</evidence>
<reference evidence="1 2" key="1">
    <citation type="journal article" date="2012" name="Science">
        <title>The Paleozoic origin of enzymatic lignin decomposition reconstructed from 31 fungal genomes.</title>
        <authorList>
            <person name="Floudas D."/>
            <person name="Binder M."/>
            <person name="Riley R."/>
            <person name="Barry K."/>
            <person name="Blanchette R.A."/>
            <person name="Henrissat B."/>
            <person name="Martinez A.T."/>
            <person name="Otillar R."/>
            <person name="Spatafora J.W."/>
            <person name="Yadav J.S."/>
            <person name="Aerts A."/>
            <person name="Benoit I."/>
            <person name="Boyd A."/>
            <person name="Carlson A."/>
            <person name="Copeland A."/>
            <person name="Coutinho P.M."/>
            <person name="de Vries R.P."/>
            <person name="Ferreira P."/>
            <person name="Findley K."/>
            <person name="Foster B."/>
            <person name="Gaskell J."/>
            <person name="Glotzer D."/>
            <person name="Gorecki P."/>
            <person name="Heitman J."/>
            <person name="Hesse C."/>
            <person name="Hori C."/>
            <person name="Igarashi K."/>
            <person name="Jurgens J.A."/>
            <person name="Kallen N."/>
            <person name="Kersten P."/>
            <person name="Kohler A."/>
            <person name="Kuees U."/>
            <person name="Kumar T.K.A."/>
            <person name="Kuo A."/>
            <person name="LaButti K."/>
            <person name="Larrondo L.F."/>
            <person name="Lindquist E."/>
            <person name="Ling A."/>
            <person name="Lombard V."/>
            <person name="Lucas S."/>
            <person name="Lundell T."/>
            <person name="Martin R."/>
            <person name="McLaughlin D.J."/>
            <person name="Morgenstern I."/>
            <person name="Morin E."/>
            <person name="Murat C."/>
            <person name="Nagy L.G."/>
            <person name="Nolan M."/>
            <person name="Ohm R.A."/>
            <person name="Patyshakuliyeva A."/>
            <person name="Rokas A."/>
            <person name="Ruiz-Duenas F.J."/>
            <person name="Sabat G."/>
            <person name="Salamov A."/>
            <person name="Samejima M."/>
            <person name="Schmutz J."/>
            <person name="Slot J.C."/>
            <person name="St John F."/>
            <person name="Stenlid J."/>
            <person name="Sun H."/>
            <person name="Sun S."/>
            <person name="Syed K."/>
            <person name="Tsang A."/>
            <person name="Wiebenga A."/>
            <person name="Young D."/>
            <person name="Pisabarro A."/>
            <person name="Eastwood D.C."/>
            <person name="Martin F."/>
            <person name="Cullen D."/>
            <person name="Grigoriev I.V."/>
            <person name="Hibbett D.S."/>
        </authorList>
    </citation>
    <scope>NUCLEOTIDE SEQUENCE</scope>
    <source>
        <strain evidence="2">FP-58527</strain>
    </source>
</reference>
<organism evidence="1 2">
    <name type="scientific">Fomitopsis schrenkii</name>
    <name type="common">Brown rot fungus</name>
    <dbReference type="NCBI Taxonomy" id="2126942"/>
    <lineage>
        <taxon>Eukaryota</taxon>
        <taxon>Fungi</taxon>
        <taxon>Dikarya</taxon>
        <taxon>Basidiomycota</taxon>
        <taxon>Agaricomycotina</taxon>
        <taxon>Agaricomycetes</taxon>
        <taxon>Polyporales</taxon>
        <taxon>Fomitopsis</taxon>
    </lineage>
</organism>
<accession>S8DK62</accession>
<dbReference type="InParanoid" id="S8DK62"/>
<dbReference type="HOGENOM" id="CLU_811433_0_0_1"/>
<protein>
    <recommendedName>
        <fullName evidence="3">F-box domain-containing protein</fullName>
    </recommendedName>
</protein>
<name>S8DK62_FOMSC</name>
<dbReference type="Gene3D" id="3.80.10.10">
    <property type="entry name" value="Ribonuclease Inhibitor"/>
    <property type="match status" value="1"/>
</dbReference>
<dbReference type="AlphaFoldDB" id="S8DK62"/>
<sequence>MPFRSLTLQGPYRFLFPTSKDDLLLNPERHKYSLSTLMDMHAGSPLTHLEIPGYTAWSIPQATLQHLVHLGIRQASNLDKVTVFFENCVRLESLWISSEGDPSQTSVLLTALAANPEAFRHLTHLKLALAAPPDDDDGGTAAINELQKLTPFLLSKKKLRCLDWSEPWGSIEFMRPLLGSLSSLPQLEVLGLDLTCDHDDAAEMLKSGMLNQYIPKSLTALRLWVDYFDGRAPISNSLNTLLTGLTQLAFLWLDDYIRDPLAEPLTLAQSASSLQLLCHRDDFYEVLRTDAGVTLEPPWSFTKAVFPSVDDLGCADRYWLMNGHWEVIRDQLRRRGDTGGED</sequence>
<dbReference type="Proteomes" id="UP000015241">
    <property type="component" value="Unassembled WGS sequence"/>
</dbReference>
<gene>
    <name evidence="1" type="ORF">FOMPIDRAFT_95856</name>
</gene>
<dbReference type="InterPro" id="IPR032675">
    <property type="entry name" value="LRR_dom_sf"/>
</dbReference>
<proteinExistence type="predicted"/>
<evidence type="ECO:0008006" key="3">
    <source>
        <dbReference type="Google" id="ProtNLM"/>
    </source>
</evidence>
<dbReference type="EMBL" id="KE504292">
    <property type="protein sequence ID" value="EPS93177.1"/>
    <property type="molecule type" value="Genomic_DNA"/>
</dbReference>
<keyword evidence="2" id="KW-1185">Reference proteome</keyword>
<dbReference type="SUPFAM" id="SSF52047">
    <property type="entry name" value="RNI-like"/>
    <property type="match status" value="1"/>
</dbReference>